<dbReference type="PROSITE" id="PS51000">
    <property type="entry name" value="HTH_DEOR_2"/>
    <property type="match status" value="1"/>
</dbReference>
<dbReference type="Gene3D" id="3.40.50.1360">
    <property type="match status" value="1"/>
</dbReference>
<dbReference type="InterPro" id="IPR050313">
    <property type="entry name" value="Carb_Metab_HTH_regulators"/>
</dbReference>
<dbReference type="PANTHER" id="PTHR30363">
    <property type="entry name" value="HTH-TYPE TRANSCRIPTIONAL REGULATOR SRLR-RELATED"/>
    <property type="match status" value="1"/>
</dbReference>
<gene>
    <name evidence="5" type="ORF">LWC34_55950</name>
</gene>
<evidence type="ECO:0000256" key="1">
    <source>
        <dbReference type="ARBA" id="ARBA00023015"/>
    </source>
</evidence>
<proteinExistence type="predicted"/>
<sequence>MNARERRARLLNEVRGGAGHIHDLADQFRVSPSTIRRDLTLLERDGHVVRTYGGAVERSVREKNTRNSAEKDEIAQKAAAVIQDGEIVVLDAGTTTGRLAEHLAHRRLTVVTNGLTAILALAESMTVELIVLGGRLRQPNAAIVGPTVTEQLRHIGADRVFLGTDGLSSERGLCSPSLDQAHLKYAMLHSARHAYVLADHSKVGLEPFSYWTPLDRPHTIVTSSPVI</sequence>
<dbReference type="InterPro" id="IPR001034">
    <property type="entry name" value="DeoR_HTH"/>
</dbReference>
<dbReference type="InterPro" id="IPR037171">
    <property type="entry name" value="NagB/RpiA_transferase-like"/>
</dbReference>
<keyword evidence="6" id="KW-1185">Reference proteome</keyword>
<dbReference type="Proteomes" id="UP001521150">
    <property type="component" value="Unassembled WGS sequence"/>
</dbReference>
<accession>A0ABS8ZZ38</accession>
<evidence type="ECO:0000256" key="3">
    <source>
        <dbReference type="ARBA" id="ARBA00023163"/>
    </source>
</evidence>
<dbReference type="GO" id="GO:0003677">
    <property type="term" value="F:DNA binding"/>
    <property type="evidence" value="ECO:0007669"/>
    <property type="project" value="UniProtKB-KW"/>
</dbReference>
<dbReference type="PROSITE" id="PS00894">
    <property type="entry name" value="HTH_DEOR_1"/>
    <property type="match status" value="1"/>
</dbReference>
<dbReference type="EMBL" id="JAJVCN010000005">
    <property type="protein sequence ID" value="MCE7012048.1"/>
    <property type="molecule type" value="Genomic_DNA"/>
</dbReference>
<dbReference type="SMART" id="SM00420">
    <property type="entry name" value="HTH_DEOR"/>
    <property type="match status" value="1"/>
</dbReference>
<dbReference type="InterPro" id="IPR014036">
    <property type="entry name" value="DeoR-like_C"/>
</dbReference>
<evidence type="ECO:0000259" key="4">
    <source>
        <dbReference type="PROSITE" id="PS51000"/>
    </source>
</evidence>
<dbReference type="Pfam" id="PF08220">
    <property type="entry name" value="HTH_DeoR"/>
    <property type="match status" value="1"/>
</dbReference>
<dbReference type="InterPro" id="IPR018356">
    <property type="entry name" value="Tscrpt_reg_HTH_DeoR_CS"/>
</dbReference>
<reference evidence="5 6" key="1">
    <citation type="submission" date="2021-12" db="EMBL/GenBank/DDBJ databases">
        <title>Genome sequence of Kibdelosporangium philippinense ATCC 49844.</title>
        <authorList>
            <person name="Fedorov E.A."/>
            <person name="Omeragic M."/>
            <person name="Shalygina K.F."/>
            <person name="Maclea K.S."/>
        </authorList>
    </citation>
    <scope>NUCLEOTIDE SEQUENCE [LARGE SCALE GENOMIC DNA]</scope>
    <source>
        <strain evidence="5 6">ATCC 49844</strain>
    </source>
</reference>
<organism evidence="5 6">
    <name type="scientific">Kibdelosporangium philippinense</name>
    <dbReference type="NCBI Taxonomy" id="211113"/>
    <lineage>
        <taxon>Bacteria</taxon>
        <taxon>Bacillati</taxon>
        <taxon>Actinomycetota</taxon>
        <taxon>Actinomycetes</taxon>
        <taxon>Pseudonocardiales</taxon>
        <taxon>Pseudonocardiaceae</taxon>
        <taxon>Kibdelosporangium</taxon>
    </lineage>
</organism>
<keyword evidence="1" id="KW-0805">Transcription regulation</keyword>
<dbReference type="RefSeq" id="WP_233734962.1">
    <property type="nucleotide sequence ID" value="NZ_JAJVCN010000005.1"/>
</dbReference>
<evidence type="ECO:0000313" key="5">
    <source>
        <dbReference type="EMBL" id="MCE7012048.1"/>
    </source>
</evidence>
<name>A0ABS8ZZ38_9PSEU</name>
<keyword evidence="2 5" id="KW-0238">DNA-binding</keyword>
<dbReference type="Pfam" id="PF00455">
    <property type="entry name" value="DeoRC"/>
    <property type="match status" value="1"/>
</dbReference>
<dbReference type="PRINTS" id="PR00037">
    <property type="entry name" value="HTHLACR"/>
</dbReference>
<dbReference type="PANTHER" id="PTHR30363:SF44">
    <property type="entry name" value="AGA OPERON TRANSCRIPTIONAL REPRESSOR-RELATED"/>
    <property type="match status" value="1"/>
</dbReference>
<dbReference type="SUPFAM" id="SSF100950">
    <property type="entry name" value="NagB/RpiA/CoA transferase-like"/>
    <property type="match status" value="1"/>
</dbReference>
<dbReference type="SMART" id="SM01134">
    <property type="entry name" value="DeoRC"/>
    <property type="match status" value="1"/>
</dbReference>
<keyword evidence="3" id="KW-0804">Transcription</keyword>
<evidence type="ECO:0000256" key="2">
    <source>
        <dbReference type="ARBA" id="ARBA00023125"/>
    </source>
</evidence>
<dbReference type="SUPFAM" id="SSF46785">
    <property type="entry name" value="Winged helix' DNA-binding domain"/>
    <property type="match status" value="1"/>
</dbReference>
<evidence type="ECO:0000313" key="6">
    <source>
        <dbReference type="Proteomes" id="UP001521150"/>
    </source>
</evidence>
<feature type="domain" description="HTH deoR-type" evidence="4">
    <location>
        <begin position="2"/>
        <end position="57"/>
    </location>
</feature>
<protein>
    <submittedName>
        <fullName evidence="5">DeoR/GlpR family DNA-binding transcription regulator</fullName>
    </submittedName>
</protein>
<dbReference type="InterPro" id="IPR036390">
    <property type="entry name" value="WH_DNA-bd_sf"/>
</dbReference>
<comment type="caution">
    <text evidence="5">The sequence shown here is derived from an EMBL/GenBank/DDBJ whole genome shotgun (WGS) entry which is preliminary data.</text>
</comment>